<dbReference type="PANTHER" id="PTHR22455">
    <property type="entry name" value="CILIA- AND FLAGELLA-ASSOCIATED PROTEIN 91"/>
    <property type="match status" value="1"/>
</dbReference>
<comment type="similarity">
    <text evidence="5">Belongs to the CFAP91 family.</text>
</comment>
<evidence type="ECO:0000313" key="7">
    <source>
        <dbReference type="EnsemblMetazoa" id="AATE011546-PA.1"/>
    </source>
</evidence>
<dbReference type="GO" id="GO:0005930">
    <property type="term" value="C:axoneme"/>
    <property type="evidence" value="ECO:0007669"/>
    <property type="project" value="UniProtKB-SubCell"/>
</dbReference>
<dbReference type="Pfam" id="PF14738">
    <property type="entry name" value="CFAP91"/>
    <property type="match status" value="1"/>
</dbReference>
<comment type="subcellular location">
    <subcellularLocation>
        <location evidence="1">Cytoplasm</location>
        <location evidence="1">Cytoskeleton</location>
        <location evidence="1">Cilium axoneme</location>
    </subcellularLocation>
</comment>
<dbReference type="InterPro" id="IPR032840">
    <property type="entry name" value="CFAP91_dom"/>
</dbReference>
<keyword evidence="4" id="KW-0966">Cell projection</keyword>
<proteinExistence type="inferred from homology"/>
<evidence type="ECO:0000256" key="6">
    <source>
        <dbReference type="ARBA" id="ARBA00029555"/>
    </source>
</evidence>
<dbReference type="EnsemblMetazoa" id="AATE011546-RA">
    <property type="protein sequence ID" value="AATE011546-PA.1"/>
    <property type="gene ID" value="AATE011546"/>
</dbReference>
<protein>
    <recommendedName>
        <fullName evidence="6">Cilia- and flagella-associated protein 91</fullName>
    </recommendedName>
</protein>
<evidence type="ECO:0000256" key="2">
    <source>
        <dbReference type="ARBA" id="ARBA00022490"/>
    </source>
</evidence>
<evidence type="ECO:0000256" key="3">
    <source>
        <dbReference type="ARBA" id="ARBA00023212"/>
    </source>
</evidence>
<evidence type="ECO:0000256" key="5">
    <source>
        <dbReference type="ARBA" id="ARBA00029468"/>
    </source>
</evidence>
<dbReference type="AlphaFoldDB" id="A0A182J547"/>
<dbReference type="PANTHER" id="PTHR22455:SF10">
    <property type="entry name" value="CILIA- AND FLAGELLA-ASSOCIATED PROTEIN 91"/>
    <property type="match status" value="1"/>
</dbReference>
<dbReference type="STRING" id="41427.A0A182J547"/>
<organism evidence="7">
    <name type="scientific">Anopheles atroparvus</name>
    <name type="common">European mosquito</name>
    <dbReference type="NCBI Taxonomy" id="41427"/>
    <lineage>
        <taxon>Eukaryota</taxon>
        <taxon>Metazoa</taxon>
        <taxon>Ecdysozoa</taxon>
        <taxon>Arthropoda</taxon>
        <taxon>Hexapoda</taxon>
        <taxon>Insecta</taxon>
        <taxon>Pterygota</taxon>
        <taxon>Neoptera</taxon>
        <taxon>Endopterygota</taxon>
        <taxon>Diptera</taxon>
        <taxon>Nematocera</taxon>
        <taxon>Culicoidea</taxon>
        <taxon>Culicidae</taxon>
        <taxon>Anophelinae</taxon>
        <taxon>Anopheles</taxon>
    </lineage>
</organism>
<keyword evidence="3" id="KW-0206">Cytoskeleton</keyword>
<evidence type="ECO:0000256" key="4">
    <source>
        <dbReference type="ARBA" id="ARBA00023273"/>
    </source>
</evidence>
<sequence>MTYRSHNVGPSRAFDHIYDPLYVASDRKDVCRANHAALAKSAPIGIFPVYQSMFSELPRLTRNHYVMHRNPLPYHPEVQVTSLRSYCGGGLPAQTPDTSRVLGAERAKFFCHPNAGETGCNVRLASEQHGSGGEQDTEYCGCDYDESAGENGQPRFREVASQTAYRESSAQTQPWMPTAVLKENVMPAAEIVYVAEMLQHTRFPGVNEVEIVERARRKRTWEYALGACDSMDEWRQQKLVLQIFEWEEWVARERQIDRYQMLRLQLVAKIMEKRERDTHHATEGKMENTKRRINEARNQAMQKLEATFERNLRKLERKRHEQSVRHGAKGWRGMEGTRGSLTLEALAGGRKKYSKQSYDYDPNLIEVGLAKLEKKTAIAHKFVNPRDQRPELWKPKEVCREFQKGFWSDNFLRKLYESLKQFRNRKDSEREVPQCLIVVSSPTESLIVSPVAMSPAGENDSLYQQAVLLQKLIRGRATQLMIHRDYASEHDLMEDLIASHRLPVVEEFFPVEAPGGSTMAGAGSVRERYLHILKNEQLLNAFIEGSSHAQMSSLMNTLERELTRLQNERNTQAFYLLAEQERYGRESSSLFESSSAFGPTQERKAPAAQDEMAIYLENALLEQVENVDEMREKIHQLARKYDEEADRRSDGTSLLAACCPDQGTTTGVREELATIAGALADEMLLPDLFRRAARENIKLKQRMLLANVHEMIYNRQDDDEVETRVATDGYQTPTIDQKQPEERRIVDGLLDGIIDRAVQIPPAATAESAYSENEVEELPEDEEELAGSDFFGLGFDGAEMEADEQEAEEEIGRMANDLIEDILSHVLDVSEEDNAAVQ</sequence>
<name>A0A182J547_ANOAO</name>
<evidence type="ECO:0000256" key="1">
    <source>
        <dbReference type="ARBA" id="ARBA00004430"/>
    </source>
</evidence>
<keyword evidence="2" id="KW-0963">Cytoplasm</keyword>
<dbReference type="VEuPathDB" id="VectorBase:AATE011546"/>
<accession>A0A182J547</accession>
<reference evidence="7" key="1">
    <citation type="submission" date="2022-08" db="UniProtKB">
        <authorList>
            <consortium name="EnsemblMetazoa"/>
        </authorList>
    </citation>
    <scope>IDENTIFICATION</scope>
    <source>
        <strain evidence="7">EBRO</strain>
    </source>
</reference>
<dbReference type="InterPro" id="IPR026720">
    <property type="entry name" value="CFAP91"/>
</dbReference>